<evidence type="ECO:0008006" key="3">
    <source>
        <dbReference type="Google" id="ProtNLM"/>
    </source>
</evidence>
<comment type="caution">
    <text evidence="1">The sequence shown here is derived from an EMBL/GenBank/DDBJ whole genome shotgun (WGS) entry which is preliminary data.</text>
</comment>
<gene>
    <name evidence="1" type="ORF">JZO70_04525</name>
</gene>
<dbReference type="Proteomes" id="UP000664601">
    <property type="component" value="Unassembled WGS sequence"/>
</dbReference>
<name>A0ABS3L719_9ENTE</name>
<accession>A0ABS3L719</accession>
<protein>
    <recommendedName>
        <fullName evidence="3">Transposase</fullName>
    </recommendedName>
</protein>
<proteinExistence type="predicted"/>
<organism evidence="1 2">
    <name type="scientific">Candidatus Enterococcus moelleringii</name>
    <dbReference type="NCBI Taxonomy" id="2815325"/>
    <lineage>
        <taxon>Bacteria</taxon>
        <taxon>Bacillati</taxon>
        <taxon>Bacillota</taxon>
        <taxon>Bacilli</taxon>
        <taxon>Lactobacillales</taxon>
        <taxon>Enterococcaceae</taxon>
        <taxon>Enterococcus</taxon>
    </lineage>
</organism>
<evidence type="ECO:0000313" key="1">
    <source>
        <dbReference type="EMBL" id="MBO1305411.1"/>
    </source>
</evidence>
<keyword evidence="2" id="KW-1185">Reference proteome</keyword>
<dbReference type="RefSeq" id="WP_207672355.1">
    <property type="nucleotide sequence ID" value="NZ_JAFREM010000007.1"/>
</dbReference>
<sequence>MIMKINKALSIKDAEIAYAWEDGLEEGADRKAVEIALNMLEKGLPLDVITDVTGLTVARLQDLQKS</sequence>
<dbReference type="EMBL" id="JAFREM010000007">
    <property type="protein sequence ID" value="MBO1305411.1"/>
    <property type="molecule type" value="Genomic_DNA"/>
</dbReference>
<reference evidence="1 2" key="1">
    <citation type="submission" date="2021-03" db="EMBL/GenBank/DDBJ databases">
        <title>Enterococcal diversity collection.</title>
        <authorList>
            <person name="Gilmore M.S."/>
            <person name="Schwartzman J."/>
            <person name="Van Tyne D."/>
            <person name="Martin M."/>
            <person name="Earl A.M."/>
            <person name="Manson A.L."/>
            <person name="Straub T."/>
            <person name="Salamzade R."/>
            <person name="Saavedra J."/>
            <person name="Lebreton F."/>
            <person name="Prichula J."/>
            <person name="Schaufler K."/>
            <person name="Gaca A."/>
            <person name="Sgardioli B."/>
            <person name="Wagenaar J."/>
            <person name="Strong T."/>
        </authorList>
    </citation>
    <scope>NUCLEOTIDE SEQUENCE [LARGE SCALE GENOMIC DNA]</scope>
    <source>
        <strain evidence="1 2">669A</strain>
    </source>
</reference>
<evidence type="ECO:0000313" key="2">
    <source>
        <dbReference type="Proteomes" id="UP000664601"/>
    </source>
</evidence>